<evidence type="ECO:0000313" key="1">
    <source>
        <dbReference type="EMBL" id="KAH6888717.1"/>
    </source>
</evidence>
<dbReference type="EMBL" id="JAGPYM010000012">
    <property type="protein sequence ID" value="KAH6888717.1"/>
    <property type="molecule type" value="Genomic_DNA"/>
</dbReference>
<keyword evidence="2" id="KW-1185">Reference proteome</keyword>
<sequence length="349" mass="40914">MTLYKRILSVPADPQDNSLLFRLLPAEIRSHIFSFALTDYPDPSPDHHYHQDTCYSRPSYFAPRKTDTQLLRACRRAYQESWFLPFVLKEQTQWLTHLNRAPPGLGARMTTVKLHLRLRQVAEQQGKENVEFDRLRAFAQMWKLEQGALSKLLGVDGVPHLHPRSLTLTIRHADWWHWEKDEPLRFEAGWLQGVSKVLSTSVQEFNIEIESLVRKKDQIEKIATQMVQRWFFKRQDGVVLYADSTPNSWVVSTWRGNSTWHDERWIRDETEPNVVDYYVAIVTFRPEYVIAQKGGQVSDKAREFADRPYYAEDEMRLHLPDAKQIDDPNPSIYVGEDSDEVGCYFALFD</sequence>
<accession>A0A9P8W2X8</accession>
<dbReference type="Proteomes" id="UP000777438">
    <property type="component" value="Unassembled WGS sequence"/>
</dbReference>
<evidence type="ECO:0000313" key="2">
    <source>
        <dbReference type="Proteomes" id="UP000777438"/>
    </source>
</evidence>
<dbReference type="AlphaFoldDB" id="A0A9P8W2X8"/>
<reference evidence="1 2" key="1">
    <citation type="journal article" date="2021" name="Nat. Commun.">
        <title>Genetic determinants of endophytism in the Arabidopsis root mycobiome.</title>
        <authorList>
            <person name="Mesny F."/>
            <person name="Miyauchi S."/>
            <person name="Thiergart T."/>
            <person name="Pickel B."/>
            <person name="Atanasova L."/>
            <person name="Karlsson M."/>
            <person name="Huettel B."/>
            <person name="Barry K.W."/>
            <person name="Haridas S."/>
            <person name="Chen C."/>
            <person name="Bauer D."/>
            <person name="Andreopoulos W."/>
            <person name="Pangilinan J."/>
            <person name="LaButti K."/>
            <person name="Riley R."/>
            <person name="Lipzen A."/>
            <person name="Clum A."/>
            <person name="Drula E."/>
            <person name="Henrissat B."/>
            <person name="Kohler A."/>
            <person name="Grigoriev I.V."/>
            <person name="Martin F.M."/>
            <person name="Hacquard S."/>
        </authorList>
    </citation>
    <scope>NUCLEOTIDE SEQUENCE [LARGE SCALE GENOMIC DNA]</scope>
    <source>
        <strain evidence="1 2">MPI-CAGE-CH-0241</strain>
    </source>
</reference>
<proteinExistence type="predicted"/>
<name>A0A9P8W2X8_9HYPO</name>
<dbReference type="OrthoDB" id="288942at2759"/>
<organism evidence="1 2">
    <name type="scientific">Thelonectria olida</name>
    <dbReference type="NCBI Taxonomy" id="1576542"/>
    <lineage>
        <taxon>Eukaryota</taxon>
        <taxon>Fungi</taxon>
        <taxon>Dikarya</taxon>
        <taxon>Ascomycota</taxon>
        <taxon>Pezizomycotina</taxon>
        <taxon>Sordariomycetes</taxon>
        <taxon>Hypocreomycetidae</taxon>
        <taxon>Hypocreales</taxon>
        <taxon>Nectriaceae</taxon>
        <taxon>Thelonectria</taxon>
    </lineage>
</organism>
<protein>
    <submittedName>
        <fullName evidence="1">Uncharacterized protein</fullName>
    </submittedName>
</protein>
<gene>
    <name evidence="1" type="ORF">B0T10DRAFT_60303</name>
</gene>
<comment type="caution">
    <text evidence="1">The sequence shown here is derived from an EMBL/GenBank/DDBJ whole genome shotgun (WGS) entry which is preliminary data.</text>
</comment>